<evidence type="ECO:0000313" key="3">
    <source>
        <dbReference type="Proteomes" id="UP001164305"/>
    </source>
</evidence>
<feature type="compositionally biased region" description="Low complexity" evidence="1">
    <location>
        <begin position="104"/>
        <end position="117"/>
    </location>
</feature>
<dbReference type="InterPro" id="IPR011010">
    <property type="entry name" value="DNA_brk_join_enz"/>
</dbReference>
<evidence type="ECO:0000256" key="1">
    <source>
        <dbReference type="SAM" id="MobiDB-lite"/>
    </source>
</evidence>
<keyword evidence="3" id="KW-1185">Reference proteome</keyword>
<dbReference type="Proteomes" id="UP001164305">
    <property type="component" value="Chromosome"/>
</dbReference>
<accession>A0ABY6G608</accession>
<organism evidence="2 3">
    <name type="scientific">Brachybacterium huguangmaarense</name>
    <dbReference type="NCBI Taxonomy" id="1652028"/>
    <lineage>
        <taxon>Bacteria</taxon>
        <taxon>Bacillati</taxon>
        <taxon>Actinomycetota</taxon>
        <taxon>Actinomycetes</taxon>
        <taxon>Micrococcales</taxon>
        <taxon>Dermabacteraceae</taxon>
        <taxon>Brachybacterium</taxon>
    </lineage>
</organism>
<dbReference type="SUPFAM" id="SSF56349">
    <property type="entry name" value="DNA breaking-rejoining enzymes"/>
    <property type="match status" value="1"/>
</dbReference>
<sequence>MFALAVGGGASPRSPVRDVECTATPKGRKGASAFSPSELPDLMKKLRAAPSLIDQDTVELFEFMLASARKAGEACALGVPPVGFDAGMADAEATDVRVKGRGVVRTPMPRPMRPGGTLRCPPLLSRCSADGT</sequence>
<feature type="compositionally biased region" description="Gly residues" evidence="1">
    <location>
        <begin position="1"/>
        <end position="10"/>
    </location>
</feature>
<dbReference type="RefSeq" id="WP_263595268.1">
    <property type="nucleotide sequence ID" value="NZ_CP107020.1"/>
</dbReference>
<dbReference type="EMBL" id="CP107020">
    <property type="protein sequence ID" value="UYG18064.1"/>
    <property type="molecule type" value="Genomic_DNA"/>
</dbReference>
<proteinExistence type="predicted"/>
<gene>
    <name evidence="2" type="ORF">BRM3_06535</name>
</gene>
<name>A0ABY6G608_9MICO</name>
<feature type="region of interest" description="Disordered" evidence="1">
    <location>
        <begin position="1"/>
        <end position="36"/>
    </location>
</feature>
<protein>
    <submittedName>
        <fullName evidence="2">Uncharacterized protein</fullName>
    </submittedName>
</protein>
<reference evidence="2" key="1">
    <citation type="submission" date="2022-10" db="EMBL/GenBank/DDBJ databases">
        <title>Whole-Genome Sequencing of Brachybacterium huguangmaarense BRM-3, Isolated from Betula schmidtii.</title>
        <authorList>
            <person name="Haam D."/>
        </authorList>
    </citation>
    <scope>NUCLEOTIDE SEQUENCE</scope>
    <source>
        <strain evidence="2">BRM-3</strain>
    </source>
</reference>
<feature type="region of interest" description="Disordered" evidence="1">
    <location>
        <begin position="104"/>
        <end position="132"/>
    </location>
</feature>
<evidence type="ECO:0000313" key="2">
    <source>
        <dbReference type="EMBL" id="UYG18064.1"/>
    </source>
</evidence>